<accession>A0A1R4EF96</accession>
<reference evidence="5" key="1">
    <citation type="submission" date="2017-02" db="EMBL/GenBank/DDBJ databases">
        <authorList>
            <person name="Mornico D."/>
        </authorList>
    </citation>
    <scope>NUCLEOTIDE SEQUENCE [LARGE SCALE GENOMIC DNA]</scope>
</reference>
<proteinExistence type="predicted"/>
<keyword evidence="2" id="KW-0175">Coiled coil</keyword>
<dbReference type="AlphaFoldDB" id="A0A1R4EF96"/>
<keyword evidence="5" id="KW-1185">Reference proteome</keyword>
<dbReference type="OrthoDB" id="637859at2"/>
<dbReference type="STRING" id="1945520.A1019T_01144"/>
<gene>
    <name evidence="4" type="ORF">A1019T_01144</name>
</gene>
<evidence type="ECO:0000256" key="1">
    <source>
        <dbReference type="ARBA" id="ARBA00004328"/>
    </source>
</evidence>
<evidence type="ECO:0000313" key="4">
    <source>
        <dbReference type="EMBL" id="SJM37173.1"/>
    </source>
</evidence>
<evidence type="ECO:0000259" key="3">
    <source>
        <dbReference type="Pfam" id="PF05065"/>
    </source>
</evidence>
<name>A0A1R4EF96_9GAMM</name>
<dbReference type="NCBIfam" id="TIGR01554">
    <property type="entry name" value="major_cap_HK97"/>
    <property type="match status" value="1"/>
</dbReference>
<sequence>MSDLEIKNTLDAVNKQLKKANEELLPKAENALKKAEKSEELSAQTKNELDKLMATTNALEVAKNDLEVRIGEAEQLFARHKGDAGNKTYQTAGQIVANHEGLPQFVEGIQAGQKIRIPVGNAITSPDIPDGIIAPTRLPGIDQKPKQRLFIRDLIAPGQTDSNAIFWVQEGGFTNNAAAVPENTQKPYSTMTFDTKITPVATIAHMFKASKQVLDDFKQLMSTIDAEMRFGLKQKEEEEILFGNGSGANLHGIMPQAEDFNALIKPEGTSTNIDVVRLAMLQCRLARMPATGTVMDFLEWAKIELTKNSLGNYIIANPMGFLEKTLWGLPVVDTDEPNFKGKFLTGAFASGAQIFDREEANVVISTENVDDFEKNMISIRCEERLALALKRPEAFVKGEFATAVAGLNAGA</sequence>
<feature type="domain" description="Phage capsid-like C-terminal" evidence="3">
    <location>
        <begin position="132"/>
        <end position="400"/>
    </location>
</feature>
<dbReference type="Gene3D" id="3.30.2320.10">
    <property type="entry name" value="hypothetical protein PF0899 domain"/>
    <property type="match status" value="1"/>
</dbReference>
<evidence type="ECO:0000256" key="2">
    <source>
        <dbReference type="SAM" id="Coils"/>
    </source>
</evidence>
<dbReference type="RefSeq" id="WP_077448573.1">
    <property type="nucleotide sequence ID" value="NZ_FUGD01000075.1"/>
</dbReference>
<dbReference type="InterPro" id="IPR024455">
    <property type="entry name" value="Phage_capsid"/>
</dbReference>
<dbReference type="Proteomes" id="UP000188169">
    <property type="component" value="Unassembled WGS sequence"/>
</dbReference>
<protein>
    <submittedName>
        <fullName evidence="4">Phage capsid family protein</fullName>
    </submittedName>
</protein>
<dbReference type="EMBL" id="FUGD01000075">
    <property type="protein sequence ID" value="SJM37173.1"/>
    <property type="molecule type" value="Genomic_DNA"/>
</dbReference>
<dbReference type="Pfam" id="PF05065">
    <property type="entry name" value="Phage_capsid"/>
    <property type="match status" value="1"/>
</dbReference>
<dbReference type="InterPro" id="IPR054612">
    <property type="entry name" value="Phage_capsid-like_C"/>
</dbReference>
<comment type="subcellular location">
    <subcellularLocation>
        <location evidence="1">Virion</location>
    </subcellularLocation>
</comment>
<feature type="coiled-coil region" evidence="2">
    <location>
        <begin position="3"/>
        <end position="55"/>
    </location>
</feature>
<evidence type="ECO:0000313" key="5">
    <source>
        <dbReference type="Proteomes" id="UP000188169"/>
    </source>
</evidence>
<dbReference type="Gene3D" id="3.30.2400.10">
    <property type="entry name" value="Major capsid protein gp5"/>
    <property type="match status" value="1"/>
</dbReference>
<dbReference type="SUPFAM" id="SSF56563">
    <property type="entry name" value="Major capsid protein gp5"/>
    <property type="match status" value="1"/>
</dbReference>
<organism evidence="4 5">
    <name type="scientific">Psychrobacter pasteurii</name>
    <dbReference type="NCBI Taxonomy" id="1945520"/>
    <lineage>
        <taxon>Bacteria</taxon>
        <taxon>Pseudomonadati</taxon>
        <taxon>Pseudomonadota</taxon>
        <taxon>Gammaproteobacteria</taxon>
        <taxon>Moraxellales</taxon>
        <taxon>Moraxellaceae</taxon>
        <taxon>Psychrobacter</taxon>
    </lineage>
</organism>